<dbReference type="Gene3D" id="3.40.50.720">
    <property type="entry name" value="NAD(P)-binding Rossmann-like Domain"/>
    <property type="match status" value="1"/>
</dbReference>
<sequence length="269" mass="31609">MKLKIDFLYEKVLTELLTKKNKTKKRIYVFYDSDLVNFNSAYIQSKLKYAKLFSVKLIIYDLNAYQIQENHHFLSKLKQANKDFLFFEFPLSKKHLDQNYFQYLTFQNDLDGINSHLFLNKKQENQIIYHPATINAILTLIKELDVNLNDYRICIIGRSPYLGDYLYKLLNPKNNKINIIHSQTKNPLRIIKESNFIISCVNKAHIFNSNALSDNSYLIDVTTEYINNKLCGSFLINKNDALNRNIKYTPVPGGIGKLTTLFLFLNYFK</sequence>
<proteinExistence type="predicted"/>
<dbReference type="PANTHER" id="PTHR48099:SF5">
    <property type="entry name" value="C-1-TETRAHYDROFOLATE SYNTHASE, CYTOPLASMIC"/>
    <property type="match status" value="1"/>
</dbReference>
<evidence type="ECO:0000259" key="3">
    <source>
        <dbReference type="Pfam" id="PF02882"/>
    </source>
</evidence>
<dbReference type="Pfam" id="PF02882">
    <property type="entry name" value="THF_DHG_CYH_C"/>
    <property type="match status" value="1"/>
</dbReference>
<dbReference type="InterPro" id="IPR036291">
    <property type="entry name" value="NAD(P)-bd_dom_sf"/>
</dbReference>
<evidence type="ECO:0000256" key="1">
    <source>
        <dbReference type="ARBA" id="ARBA00012776"/>
    </source>
</evidence>
<dbReference type="GO" id="GO:0008652">
    <property type="term" value="P:amino acid biosynthetic process"/>
    <property type="evidence" value="ECO:0007669"/>
    <property type="project" value="UniProtKB-KW"/>
</dbReference>
<name>A0A2C9DZ76_UREP2</name>
<dbReference type="EC" id="3.5.4.9" evidence="1"/>
<dbReference type="SUPFAM" id="SSF51735">
    <property type="entry name" value="NAD(P)-binding Rossmann-fold domains"/>
    <property type="match status" value="1"/>
</dbReference>
<dbReference type="Gene3D" id="3.40.50.10860">
    <property type="entry name" value="Leucine Dehydrogenase, chain A, domain 1"/>
    <property type="match status" value="1"/>
</dbReference>
<dbReference type="PANTHER" id="PTHR48099">
    <property type="entry name" value="C-1-TETRAHYDROFOLATE SYNTHASE, CYTOPLASMIC-RELATED"/>
    <property type="match status" value="1"/>
</dbReference>
<accession>A0A2C9DZ76</accession>
<dbReference type="KEGG" id="upa:UPA3_0353"/>
<evidence type="ECO:0000256" key="2">
    <source>
        <dbReference type="ARBA" id="ARBA00022605"/>
    </source>
</evidence>
<dbReference type="InterPro" id="IPR020631">
    <property type="entry name" value="THF_DH/CycHdrlase_NAD-bd_dom"/>
</dbReference>
<dbReference type="InterPro" id="IPR000672">
    <property type="entry name" value="THF_DH/CycHdrlase"/>
</dbReference>
<dbReference type="GO" id="GO:0035999">
    <property type="term" value="P:tetrahydrofolate interconversion"/>
    <property type="evidence" value="ECO:0007669"/>
    <property type="project" value="TreeGrafter"/>
</dbReference>
<evidence type="ECO:0000313" key="4">
    <source>
        <dbReference type="EMBL" id="ACA33293.1"/>
    </source>
</evidence>
<dbReference type="RefSeq" id="WP_006688679.1">
    <property type="nucleotide sequence ID" value="NC_010503.1"/>
</dbReference>
<dbReference type="GO" id="GO:0004477">
    <property type="term" value="F:methenyltetrahydrofolate cyclohydrolase activity"/>
    <property type="evidence" value="ECO:0007669"/>
    <property type="project" value="UniProtKB-EC"/>
</dbReference>
<dbReference type="EMBL" id="CP000942">
    <property type="protein sequence ID" value="ACA33293.1"/>
    <property type="molecule type" value="Genomic_DNA"/>
</dbReference>
<keyword evidence="2" id="KW-0028">Amino-acid biosynthesis</keyword>
<dbReference type="Proteomes" id="UP000002162">
    <property type="component" value="Chromosome"/>
</dbReference>
<feature type="domain" description="Tetrahydrofolate dehydrogenase/cyclohydrolase NAD(P)-binding" evidence="3">
    <location>
        <begin position="131"/>
        <end position="267"/>
    </location>
</feature>
<dbReference type="AlphaFoldDB" id="A0A2C9DZ76"/>
<evidence type="ECO:0000313" key="5">
    <source>
        <dbReference type="Proteomes" id="UP000002162"/>
    </source>
</evidence>
<dbReference type="GO" id="GO:0004488">
    <property type="term" value="F:methylenetetrahydrofolate dehydrogenase (NADP+) activity"/>
    <property type="evidence" value="ECO:0007669"/>
    <property type="project" value="InterPro"/>
</dbReference>
<dbReference type="GO" id="GO:0005829">
    <property type="term" value="C:cytosol"/>
    <property type="evidence" value="ECO:0007669"/>
    <property type="project" value="TreeGrafter"/>
</dbReference>
<dbReference type="GeneID" id="29672403"/>
<gene>
    <name evidence="4" type="ordered locus">UPA3_0353</name>
</gene>
<organism evidence="4 5">
    <name type="scientific">Ureaplasma parvum serovar 3 (strain ATCC 27815 / 27 / NCTC 11736)</name>
    <dbReference type="NCBI Taxonomy" id="505682"/>
    <lineage>
        <taxon>Bacteria</taxon>
        <taxon>Bacillati</taxon>
        <taxon>Mycoplasmatota</taxon>
        <taxon>Mycoplasmoidales</taxon>
        <taxon>Mycoplasmoidaceae</taxon>
        <taxon>Ureaplasma</taxon>
    </lineage>
</organism>
<dbReference type="HOGENOM" id="CLU_034045_2_1_14"/>
<dbReference type="PRINTS" id="PR00085">
    <property type="entry name" value="THFDHDRGNASE"/>
</dbReference>
<protein>
    <recommendedName>
        <fullName evidence="1">methenyltetrahydrofolate cyclohydrolase</fullName>
        <ecNumber evidence="1">3.5.4.9</ecNumber>
    </recommendedName>
</protein>
<reference evidence="4 5" key="1">
    <citation type="submission" date="2008-02" db="EMBL/GenBank/DDBJ databases">
        <title>Genome sequence of Ureaplasma parvum serovar 3.</title>
        <authorList>
            <person name="Methe B.A."/>
            <person name="Glass J."/>
            <person name="Waites K."/>
            <person name="Shrivastava S."/>
        </authorList>
    </citation>
    <scope>NUCLEOTIDE SEQUENCE [LARGE SCALE GENOMIC DNA]</scope>
    <source>
        <strain evidence="5">ATCC 27815 / 27 / NCTC 11736</strain>
    </source>
</reference>